<dbReference type="Gene3D" id="1.10.357.20">
    <property type="entry name" value="SLC41 divalent cation transporters, integral membrane domain"/>
    <property type="match status" value="1"/>
</dbReference>
<dbReference type="InterPro" id="IPR036739">
    <property type="entry name" value="SLC41_membr_dom_sf"/>
</dbReference>
<feature type="transmembrane region" description="Helical" evidence="9">
    <location>
        <begin position="381"/>
        <end position="403"/>
    </location>
</feature>
<dbReference type="Pfam" id="PF00571">
    <property type="entry name" value="CBS"/>
    <property type="match status" value="1"/>
</dbReference>
<accession>A0ABY7SU37</accession>
<feature type="transmembrane region" description="Helical" evidence="9">
    <location>
        <begin position="446"/>
        <end position="469"/>
    </location>
</feature>
<reference evidence="13 14" key="1">
    <citation type="submission" date="2021-01" db="EMBL/GenBank/DDBJ databases">
        <title>Biogeographic distribution of Paracoccus.</title>
        <authorList>
            <person name="Hollensteiner J."/>
            <person name="Leineberger J."/>
            <person name="Brinkhoff T."/>
            <person name="Daniel R."/>
        </authorList>
    </citation>
    <scope>NUCLEOTIDE SEQUENCE [LARGE SCALE GENOMIC DNA]</scope>
    <source>
        <strain evidence="13 14">LMG25392</strain>
    </source>
</reference>
<dbReference type="SUPFAM" id="SSF54631">
    <property type="entry name" value="CBS-domain pair"/>
    <property type="match status" value="1"/>
</dbReference>
<evidence type="ECO:0000256" key="7">
    <source>
        <dbReference type="ARBA" id="ARBA00023136"/>
    </source>
</evidence>
<evidence type="ECO:0000256" key="9">
    <source>
        <dbReference type="RuleBase" id="RU362011"/>
    </source>
</evidence>
<feature type="domain" description="DED" evidence="11">
    <location>
        <begin position="27"/>
        <end position="113"/>
    </location>
</feature>
<comment type="subunit">
    <text evidence="9">Homodimer.</text>
</comment>
<protein>
    <recommendedName>
        <fullName evidence="9">Magnesium transporter MgtE</fullName>
    </recommendedName>
</protein>
<evidence type="ECO:0000256" key="6">
    <source>
        <dbReference type="ARBA" id="ARBA00022989"/>
    </source>
</evidence>
<keyword evidence="8" id="KW-0129">CBS domain</keyword>
<dbReference type="Gene3D" id="3.10.580.10">
    <property type="entry name" value="CBS-domain"/>
    <property type="match status" value="1"/>
</dbReference>
<dbReference type="InterPro" id="IPR046342">
    <property type="entry name" value="CBS_dom_sf"/>
</dbReference>
<dbReference type="SMART" id="SM00924">
    <property type="entry name" value="MgtE_N"/>
    <property type="match status" value="1"/>
</dbReference>
<dbReference type="Pfam" id="PF01769">
    <property type="entry name" value="MgtE"/>
    <property type="match status" value="1"/>
</dbReference>
<evidence type="ECO:0000256" key="5">
    <source>
        <dbReference type="ARBA" id="ARBA00022842"/>
    </source>
</evidence>
<gene>
    <name evidence="13" type="primary">mgtE</name>
    <name evidence="13" type="ORF">JHW45_10150</name>
</gene>
<evidence type="ECO:0000256" key="8">
    <source>
        <dbReference type="PROSITE-ProRule" id="PRU00703"/>
    </source>
</evidence>
<feature type="transmembrane region" description="Helical" evidence="9">
    <location>
        <begin position="409"/>
        <end position="434"/>
    </location>
</feature>
<organism evidence="13 14">
    <name type="scientific">Paracoccus stylophorae</name>
    <dbReference type="NCBI Taxonomy" id="659350"/>
    <lineage>
        <taxon>Bacteria</taxon>
        <taxon>Pseudomonadati</taxon>
        <taxon>Pseudomonadota</taxon>
        <taxon>Alphaproteobacteria</taxon>
        <taxon>Rhodobacterales</taxon>
        <taxon>Paracoccaceae</taxon>
        <taxon>Paracoccus</taxon>
    </lineage>
</organism>
<dbReference type="SMART" id="SM00116">
    <property type="entry name" value="CBS"/>
    <property type="match status" value="2"/>
</dbReference>
<comment type="similarity">
    <text evidence="2 9">Belongs to the SLC41A transporter family.</text>
</comment>
<feature type="region of interest" description="Disordered" evidence="10">
    <location>
        <begin position="1"/>
        <end position="25"/>
    </location>
</feature>
<keyword evidence="5 9" id="KW-0460">Magnesium</keyword>
<proteinExistence type="inferred from homology"/>
<sequence>MTDEERPDPRDQTIDRPSDPDEDDFLPRRELLEQIDDAIDAEDGERLNTLLEPMHAADIADLIERLDTGERRTFLRLYSGEIDGEILSEIDEGIRDEVLEQLPRHVLTEAVREMDSDDLVDLIEDMDEPERAEILAALDDSDRAAVQQSLAYPEYSAGRLMQSEVVTAPAHWTVGETIDFLRAEEWLPEQFYHIILVDPRRHPVGYVALGRLLSSPRGTPLGQITEASFRPVSAYAEEGDVAYAFNQYHLISAPVVDADDRLVGVITIDDAMAVMDEEHQEDILRLAGVGDESSLSDTVWKTSRQRVPWLATNIVTALFAASVIAQFEGAIVRLVALAVLMPIVASMGGNAGTQTLTVAVRGLATKSLTASNTWRVVRREATVGLLNGLIFATIMGLVTYAWFHDPLLGMVIAMAMIINLFVAAVAGILVPLALERLGADPALASGTFVTTVTDVVGFFAFLGLASTVLL</sequence>
<evidence type="ECO:0000256" key="10">
    <source>
        <dbReference type="SAM" id="MobiDB-lite"/>
    </source>
</evidence>
<evidence type="ECO:0000256" key="2">
    <source>
        <dbReference type="ARBA" id="ARBA00009749"/>
    </source>
</evidence>
<dbReference type="InterPro" id="IPR006668">
    <property type="entry name" value="Mg_transptr_MgtE_intracell_dom"/>
</dbReference>
<feature type="domain" description="CBS" evidence="12">
    <location>
        <begin position="224"/>
        <end position="281"/>
    </location>
</feature>
<dbReference type="Proteomes" id="UP001218412">
    <property type="component" value="Chromosome"/>
</dbReference>
<name>A0ABY7SU37_9RHOB</name>
<dbReference type="SUPFAM" id="SSF161093">
    <property type="entry name" value="MgtE membrane domain-like"/>
    <property type="match status" value="1"/>
</dbReference>
<dbReference type="InterPro" id="IPR000644">
    <property type="entry name" value="CBS_dom"/>
</dbReference>
<evidence type="ECO:0000259" key="11">
    <source>
        <dbReference type="PROSITE" id="PS50168"/>
    </source>
</evidence>
<keyword evidence="7 9" id="KW-0472">Membrane</keyword>
<keyword evidence="3 9" id="KW-0813">Transport</keyword>
<dbReference type="PROSITE" id="PS51371">
    <property type="entry name" value="CBS"/>
    <property type="match status" value="1"/>
</dbReference>
<keyword evidence="6 9" id="KW-1133">Transmembrane helix</keyword>
<dbReference type="InterPro" id="IPR038076">
    <property type="entry name" value="MgtE_N_sf"/>
</dbReference>
<dbReference type="InterPro" id="IPR001875">
    <property type="entry name" value="DED_dom"/>
</dbReference>
<keyword evidence="4 9" id="KW-0812">Transmembrane</keyword>
<keyword evidence="9" id="KW-1003">Cell membrane</keyword>
<evidence type="ECO:0000256" key="1">
    <source>
        <dbReference type="ARBA" id="ARBA00004141"/>
    </source>
</evidence>
<dbReference type="SUPFAM" id="SSF158791">
    <property type="entry name" value="MgtE N-terminal domain-like"/>
    <property type="match status" value="1"/>
</dbReference>
<dbReference type="PANTHER" id="PTHR43773">
    <property type="entry name" value="MAGNESIUM TRANSPORTER MGTE"/>
    <property type="match status" value="1"/>
</dbReference>
<evidence type="ECO:0000256" key="3">
    <source>
        <dbReference type="ARBA" id="ARBA00022448"/>
    </source>
</evidence>
<keyword evidence="9" id="KW-0479">Metal-binding</keyword>
<evidence type="ECO:0000313" key="14">
    <source>
        <dbReference type="Proteomes" id="UP001218412"/>
    </source>
</evidence>
<dbReference type="EMBL" id="CP067134">
    <property type="protein sequence ID" value="WCR09487.1"/>
    <property type="molecule type" value="Genomic_DNA"/>
</dbReference>
<dbReference type="Pfam" id="PF03448">
    <property type="entry name" value="MgtE_N"/>
    <property type="match status" value="1"/>
</dbReference>
<comment type="subcellular location">
    <subcellularLocation>
        <location evidence="9">Cell membrane</location>
        <topology evidence="9">Multi-pass membrane protein</topology>
    </subcellularLocation>
    <subcellularLocation>
        <location evidence="1">Membrane</location>
        <topology evidence="1">Multi-pass membrane protein</topology>
    </subcellularLocation>
</comment>
<keyword evidence="14" id="KW-1185">Reference proteome</keyword>
<comment type="function">
    <text evidence="9">Acts as a magnesium transporter.</text>
</comment>
<evidence type="ECO:0000256" key="4">
    <source>
        <dbReference type="ARBA" id="ARBA00022692"/>
    </source>
</evidence>
<dbReference type="Gene3D" id="1.25.60.10">
    <property type="entry name" value="MgtE N-terminal domain-like"/>
    <property type="match status" value="1"/>
</dbReference>
<feature type="transmembrane region" description="Helical" evidence="9">
    <location>
        <begin position="331"/>
        <end position="360"/>
    </location>
</feature>
<dbReference type="InterPro" id="IPR006669">
    <property type="entry name" value="MgtE_transporter"/>
</dbReference>
<dbReference type="RefSeq" id="WP_272857595.1">
    <property type="nucleotide sequence ID" value="NZ_CP067134.1"/>
</dbReference>
<dbReference type="PROSITE" id="PS50168">
    <property type="entry name" value="DED"/>
    <property type="match status" value="1"/>
</dbReference>
<feature type="transmembrane region" description="Helical" evidence="9">
    <location>
        <begin position="307"/>
        <end position="325"/>
    </location>
</feature>
<dbReference type="CDD" id="cd04606">
    <property type="entry name" value="CBS_pair_Mg_transporter"/>
    <property type="match status" value="1"/>
</dbReference>
<dbReference type="PANTHER" id="PTHR43773:SF1">
    <property type="entry name" value="MAGNESIUM TRANSPORTER MGTE"/>
    <property type="match status" value="1"/>
</dbReference>
<evidence type="ECO:0000313" key="13">
    <source>
        <dbReference type="EMBL" id="WCR09487.1"/>
    </source>
</evidence>
<feature type="compositionally biased region" description="Basic and acidic residues" evidence="10">
    <location>
        <begin position="7"/>
        <end position="25"/>
    </location>
</feature>
<dbReference type="NCBIfam" id="TIGR00400">
    <property type="entry name" value="mgtE"/>
    <property type="match status" value="1"/>
</dbReference>
<evidence type="ECO:0000259" key="12">
    <source>
        <dbReference type="PROSITE" id="PS51371"/>
    </source>
</evidence>
<dbReference type="InterPro" id="IPR006667">
    <property type="entry name" value="SLC41_membr_dom"/>
</dbReference>